<organism evidence="1 2">
    <name type="scientific">Emticicia soli</name>
    <dbReference type="NCBI Taxonomy" id="2027878"/>
    <lineage>
        <taxon>Bacteria</taxon>
        <taxon>Pseudomonadati</taxon>
        <taxon>Bacteroidota</taxon>
        <taxon>Cytophagia</taxon>
        <taxon>Cytophagales</taxon>
        <taxon>Leadbetterellaceae</taxon>
        <taxon>Emticicia</taxon>
    </lineage>
</organism>
<comment type="caution">
    <text evidence="1">The sequence shown here is derived from an EMBL/GenBank/DDBJ whole genome shotgun (WGS) entry which is preliminary data.</text>
</comment>
<evidence type="ECO:0000313" key="1">
    <source>
        <dbReference type="EMBL" id="MFD2520224.1"/>
    </source>
</evidence>
<sequence length="507" mass="55967">MPVDEKNIKQKSRERLNNEYQMSISDDGLKKQGISERYAVIYQEEYNKALKQQTATQTPQPQSKPIAEVCCYNPAQASTKNDPDAKCNFNTVTVEKAGRKYTLNVEKNTATGDNIIEIVAGPNKNAKDVTVTVGGLIGPCTTGHKNKVLDLVNPKPISKTDTELKFKAASISYIPFASSLWPSDAPINTYNIPISTCNLKRSVVIKVYPDIEYDFTIKVNPVPNTSSFGFHNGVKMLEKEDKEFISIEGAIKQDNTEYSLEKTFDFANVKKAITTADTILNTIKKMSSTFNSSVEVEYKFLNLKLGLKSKWVEIEGSPKCGYESTFDLGMAPLFGIGVKIDALGAAIESIPGFGTVLGKIKKYIEKSDLLKIKLTLVLSGEINCELLGIKKVTDQDIKLSYCNTNGQLTVGILAEITLMEGQKHYGDTFGLEAGANAGGEAKVTLGIKDNEDKAEFYYGFNGLELSYAIYGKASAFNFEYEKKSEEKATVFDPIEDRTITIIDLKNK</sequence>
<evidence type="ECO:0000313" key="2">
    <source>
        <dbReference type="Proteomes" id="UP001597510"/>
    </source>
</evidence>
<gene>
    <name evidence="1" type="ORF">ACFSR2_04965</name>
</gene>
<protein>
    <submittedName>
        <fullName evidence="1">Uncharacterized protein</fullName>
    </submittedName>
</protein>
<dbReference type="RefSeq" id="WP_340235636.1">
    <property type="nucleotide sequence ID" value="NZ_JBBEWC010000004.1"/>
</dbReference>
<name>A0ABW5J3W6_9BACT</name>
<keyword evidence="2" id="KW-1185">Reference proteome</keyword>
<proteinExistence type="predicted"/>
<accession>A0ABW5J3W6</accession>
<dbReference type="EMBL" id="JBHULC010000004">
    <property type="protein sequence ID" value="MFD2520224.1"/>
    <property type="molecule type" value="Genomic_DNA"/>
</dbReference>
<dbReference type="Proteomes" id="UP001597510">
    <property type="component" value="Unassembled WGS sequence"/>
</dbReference>
<reference evidence="2" key="1">
    <citation type="journal article" date="2019" name="Int. J. Syst. Evol. Microbiol.">
        <title>The Global Catalogue of Microorganisms (GCM) 10K type strain sequencing project: providing services to taxonomists for standard genome sequencing and annotation.</title>
        <authorList>
            <consortium name="The Broad Institute Genomics Platform"/>
            <consortium name="The Broad Institute Genome Sequencing Center for Infectious Disease"/>
            <person name="Wu L."/>
            <person name="Ma J."/>
        </authorList>
    </citation>
    <scope>NUCLEOTIDE SEQUENCE [LARGE SCALE GENOMIC DNA]</scope>
    <source>
        <strain evidence="2">KCTC 52344</strain>
    </source>
</reference>